<sequence length="203" mass="23844">MILIQADRDELIKFDKVNTMSETKQSNLNTEKKYVSLSNILSDKSLAGKEAEKKPTVNVENENKLVDLDKLLSDFDISVDEKLKKLDESEKARQKNALQSNKILESINWNYSFKNRQLPVRKSSRKIKNRVKFDVFRPRLKRKLKKTRIRIKKFSMIQNLVTFKIKLIPENIELAKSKSLRALVKDGPFRDAIKKKKRNRNKI</sequence>
<evidence type="ECO:0000313" key="2">
    <source>
        <dbReference type="Proteomes" id="UP000276133"/>
    </source>
</evidence>
<dbReference type="AlphaFoldDB" id="A0A3M7PAJ5"/>
<protein>
    <submittedName>
        <fullName evidence="1">Uncharacterized protein</fullName>
    </submittedName>
</protein>
<keyword evidence="2" id="KW-1185">Reference proteome</keyword>
<comment type="caution">
    <text evidence="1">The sequence shown here is derived from an EMBL/GenBank/DDBJ whole genome shotgun (WGS) entry which is preliminary data.</text>
</comment>
<proteinExistence type="predicted"/>
<evidence type="ECO:0000313" key="1">
    <source>
        <dbReference type="EMBL" id="RMZ95747.1"/>
    </source>
</evidence>
<gene>
    <name evidence="1" type="ORF">BpHYR1_037633</name>
</gene>
<dbReference type="Proteomes" id="UP000276133">
    <property type="component" value="Unassembled WGS sequence"/>
</dbReference>
<name>A0A3M7PAJ5_BRAPC</name>
<organism evidence="1 2">
    <name type="scientific">Brachionus plicatilis</name>
    <name type="common">Marine rotifer</name>
    <name type="synonym">Brachionus muelleri</name>
    <dbReference type="NCBI Taxonomy" id="10195"/>
    <lineage>
        <taxon>Eukaryota</taxon>
        <taxon>Metazoa</taxon>
        <taxon>Spiralia</taxon>
        <taxon>Gnathifera</taxon>
        <taxon>Rotifera</taxon>
        <taxon>Eurotatoria</taxon>
        <taxon>Monogononta</taxon>
        <taxon>Pseudotrocha</taxon>
        <taxon>Ploima</taxon>
        <taxon>Brachionidae</taxon>
        <taxon>Brachionus</taxon>
    </lineage>
</organism>
<accession>A0A3M7PAJ5</accession>
<dbReference type="EMBL" id="REGN01012343">
    <property type="protein sequence ID" value="RMZ95747.1"/>
    <property type="molecule type" value="Genomic_DNA"/>
</dbReference>
<reference evidence="1 2" key="1">
    <citation type="journal article" date="2018" name="Sci. Rep.">
        <title>Genomic signatures of local adaptation to the degree of environmental predictability in rotifers.</title>
        <authorList>
            <person name="Franch-Gras L."/>
            <person name="Hahn C."/>
            <person name="Garcia-Roger E.M."/>
            <person name="Carmona M.J."/>
            <person name="Serra M."/>
            <person name="Gomez A."/>
        </authorList>
    </citation>
    <scope>NUCLEOTIDE SEQUENCE [LARGE SCALE GENOMIC DNA]</scope>
    <source>
        <strain evidence="1">HYR1</strain>
    </source>
</reference>